<feature type="region of interest" description="Disordered" evidence="1">
    <location>
        <begin position="82"/>
        <end position="121"/>
    </location>
</feature>
<gene>
    <name evidence="2" type="ORF">BVRB_041690</name>
</gene>
<evidence type="ECO:0000313" key="3">
    <source>
        <dbReference type="Proteomes" id="UP000035740"/>
    </source>
</evidence>
<feature type="non-terminal residue" evidence="2">
    <location>
        <position position="1"/>
    </location>
</feature>
<dbReference type="Proteomes" id="UP000035740">
    <property type="component" value="Unassembled WGS sequence"/>
</dbReference>
<feature type="non-terminal residue" evidence="2">
    <location>
        <position position="178"/>
    </location>
</feature>
<dbReference type="AlphaFoldDB" id="A0A0J7YP24"/>
<name>A0A0J7YP24_BETVV</name>
<feature type="compositionally biased region" description="Polar residues" evidence="1">
    <location>
        <begin position="108"/>
        <end position="118"/>
    </location>
</feature>
<feature type="compositionally biased region" description="Low complexity" evidence="1">
    <location>
        <begin position="1"/>
        <end position="14"/>
    </location>
</feature>
<reference evidence="2 3" key="1">
    <citation type="journal article" date="2014" name="Nature">
        <title>The genome of the recently domesticated crop plant sugar beet (Beta vulgaris).</title>
        <authorList>
            <person name="Dohm J.C."/>
            <person name="Minoche A.E."/>
            <person name="Holtgrawe D."/>
            <person name="Capella-Gutierrez S."/>
            <person name="Zakrzewski F."/>
            <person name="Tafer H."/>
            <person name="Rupp O."/>
            <person name="Sorensen T.R."/>
            <person name="Stracke R."/>
            <person name="Reinhardt R."/>
            <person name="Goesmann A."/>
            <person name="Kraft T."/>
            <person name="Schulz B."/>
            <person name="Stadler P.F."/>
            <person name="Schmidt T."/>
            <person name="Gabaldon T."/>
            <person name="Lehrach H."/>
            <person name="Weisshaar B."/>
            <person name="Himmelbauer H."/>
        </authorList>
    </citation>
    <scope>NUCLEOTIDE SEQUENCE [LARGE SCALE GENOMIC DNA]</scope>
    <source>
        <tissue evidence="2">Taproot</tissue>
    </source>
</reference>
<feature type="region of interest" description="Disordered" evidence="1">
    <location>
        <begin position="1"/>
        <end position="26"/>
    </location>
</feature>
<evidence type="ECO:0000256" key="1">
    <source>
        <dbReference type="SAM" id="MobiDB-lite"/>
    </source>
</evidence>
<keyword evidence="3" id="KW-1185">Reference proteome</keyword>
<accession>A0A0J7YP24</accession>
<sequence length="178" mass="19553">DPYSSFKRPAAKPSPSAPTPSPRPVSVAAISKWDRSKSVLNEIRPLDNKNEATQPNDIIEDIIRKLPTDKREKFLVQKKPVAAPAATNSTPALMLPDTPIKPRFDPSSKPSAIQTATQKQDDGIMAILNRPLETKAKFQVSSNNASAAEKDDEEDVVLKLPVPPTTERIRPSVRKADR</sequence>
<organism evidence="2 3">
    <name type="scientific">Beta vulgaris subsp. vulgaris</name>
    <name type="common">Beet</name>
    <dbReference type="NCBI Taxonomy" id="3555"/>
    <lineage>
        <taxon>Eukaryota</taxon>
        <taxon>Viridiplantae</taxon>
        <taxon>Streptophyta</taxon>
        <taxon>Embryophyta</taxon>
        <taxon>Tracheophyta</taxon>
        <taxon>Spermatophyta</taxon>
        <taxon>Magnoliopsida</taxon>
        <taxon>eudicotyledons</taxon>
        <taxon>Gunneridae</taxon>
        <taxon>Pentapetalae</taxon>
        <taxon>Caryophyllales</taxon>
        <taxon>Chenopodiaceae</taxon>
        <taxon>Betoideae</taxon>
        <taxon>Beta</taxon>
    </lineage>
</organism>
<proteinExistence type="predicted"/>
<dbReference type="EMBL" id="KQ119639">
    <property type="protein sequence ID" value="KMS64883.1"/>
    <property type="molecule type" value="Genomic_DNA"/>
</dbReference>
<protein>
    <submittedName>
        <fullName evidence="2">Uncharacterized protein</fullName>
    </submittedName>
</protein>
<evidence type="ECO:0000313" key="2">
    <source>
        <dbReference type="EMBL" id="KMS64883.1"/>
    </source>
</evidence>
<dbReference type="Gramene" id="KMS64883">
    <property type="protein sequence ID" value="KMS64883"/>
    <property type="gene ID" value="BVRB_041690"/>
</dbReference>